<evidence type="ECO:0000259" key="3">
    <source>
        <dbReference type="PROSITE" id="PS50110"/>
    </source>
</evidence>
<dbReference type="PANTHER" id="PTHR44591:SF3">
    <property type="entry name" value="RESPONSE REGULATORY DOMAIN-CONTAINING PROTEIN"/>
    <property type="match status" value="1"/>
</dbReference>
<protein>
    <submittedName>
        <fullName evidence="4">Response regulator</fullName>
    </submittedName>
</protein>
<evidence type="ECO:0000256" key="1">
    <source>
        <dbReference type="ARBA" id="ARBA00022553"/>
    </source>
</evidence>
<evidence type="ECO:0000313" key="4">
    <source>
        <dbReference type="EMBL" id="MBX7489581.1"/>
    </source>
</evidence>
<dbReference type="PANTHER" id="PTHR44591">
    <property type="entry name" value="STRESS RESPONSE REGULATOR PROTEIN 1"/>
    <property type="match status" value="1"/>
</dbReference>
<keyword evidence="5" id="KW-1185">Reference proteome</keyword>
<gene>
    <name evidence="4" type="ORF">K3177_13750</name>
</gene>
<dbReference type="InterPro" id="IPR050595">
    <property type="entry name" value="Bact_response_regulator"/>
</dbReference>
<dbReference type="InterPro" id="IPR001789">
    <property type="entry name" value="Sig_transdc_resp-reg_receiver"/>
</dbReference>
<dbReference type="Gene3D" id="3.40.50.2300">
    <property type="match status" value="1"/>
</dbReference>
<dbReference type="Proteomes" id="UP000776651">
    <property type="component" value="Unassembled WGS sequence"/>
</dbReference>
<dbReference type="EMBL" id="JAIGNQ010000004">
    <property type="protein sequence ID" value="MBX7489581.1"/>
    <property type="molecule type" value="Genomic_DNA"/>
</dbReference>
<comment type="caution">
    <text evidence="4">The sequence shown here is derived from an EMBL/GenBank/DDBJ whole genome shotgun (WGS) entry which is preliminary data.</text>
</comment>
<keyword evidence="1 2" id="KW-0597">Phosphoprotein</keyword>
<accession>A0ABS7JI42</accession>
<evidence type="ECO:0000313" key="5">
    <source>
        <dbReference type="Proteomes" id="UP000776651"/>
    </source>
</evidence>
<dbReference type="PROSITE" id="PS50110">
    <property type="entry name" value="RESPONSE_REGULATORY"/>
    <property type="match status" value="1"/>
</dbReference>
<reference evidence="4 5" key="1">
    <citation type="submission" date="2021-08" db="EMBL/GenBank/DDBJ databases">
        <title>Comparative Genomics Analysis of the Genus Qipengyuania Reveals Extensive Genetic Diversity and Metabolic Versatility, Including the Description of Fifteen Novel Species.</title>
        <authorList>
            <person name="Liu Y."/>
        </authorList>
    </citation>
    <scope>NUCLEOTIDE SEQUENCE [LARGE SCALE GENOMIC DNA]</scope>
    <source>
        <strain evidence="4 5">GH25</strain>
    </source>
</reference>
<evidence type="ECO:0000256" key="2">
    <source>
        <dbReference type="PROSITE-ProRule" id="PRU00169"/>
    </source>
</evidence>
<feature type="modified residue" description="4-aspartylphosphate" evidence="2">
    <location>
        <position position="53"/>
    </location>
</feature>
<name>A0ABS7JI42_9SPHN</name>
<dbReference type="Pfam" id="PF00072">
    <property type="entry name" value="Response_reg"/>
    <property type="match status" value="1"/>
</dbReference>
<organism evidence="4 5">
    <name type="scientific">Qipengyuania pacifica</name>
    <dbReference type="NCBI Taxonomy" id="2860199"/>
    <lineage>
        <taxon>Bacteria</taxon>
        <taxon>Pseudomonadati</taxon>
        <taxon>Pseudomonadota</taxon>
        <taxon>Alphaproteobacteria</taxon>
        <taxon>Sphingomonadales</taxon>
        <taxon>Erythrobacteraceae</taxon>
        <taxon>Qipengyuania</taxon>
    </lineage>
</organism>
<proteinExistence type="predicted"/>
<dbReference type="SUPFAM" id="SSF52172">
    <property type="entry name" value="CheY-like"/>
    <property type="match status" value="1"/>
</dbReference>
<dbReference type="SMART" id="SM00448">
    <property type="entry name" value="REC"/>
    <property type="match status" value="1"/>
</dbReference>
<dbReference type="InterPro" id="IPR011006">
    <property type="entry name" value="CheY-like_superfamily"/>
</dbReference>
<feature type="domain" description="Response regulatory" evidence="3">
    <location>
        <begin position="3"/>
        <end position="115"/>
    </location>
</feature>
<sequence>MCHVLIIEDEYLFADFIAWMAETNGADTTNIANSEATAMASAMSQVPDLILSDVNLGKGGKGPDAVARIRDALGDIPVIFVTSTPEECSTCDYARAILDKPVQPERLVAAMQAISD</sequence>